<evidence type="ECO:0000313" key="1">
    <source>
        <dbReference type="EMBL" id="SNR86653.1"/>
    </source>
</evidence>
<dbReference type="Pfam" id="PF08282">
    <property type="entry name" value="Hydrolase_3"/>
    <property type="match status" value="1"/>
</dbReference>
<dbReference type="GO" id="GO:0000287">
    <property type="term" value="F:magnesium ion binding"/>
    <property type="evidence" value="ECO:0007669"/>
    <property type="project" value="TreeGrafter"/>
</dbReference>
<dbReference type="AlphaFoldDB" id="A0A238ZVG4"/>
<dbReference type="PANTHER" id="PTHR10000">
    <property type="entry name" value="PHOSPHOSERINE PHOSPHATASE"/>
    <property type="match status" value="1"/>
</dbReference>
<dbReference type="GO" id="GO:0005829">
    <property type="term" value="C:cytosol"/>
    <property type="evidence" value="ECO:0007669"/>
    <property type="project" value="TreeGrafter"/>
</dbReference>
<dbReference type="OrthoDB" id="1650327at2"/>
<name>A0A238ZVG4_9RHOB</name>
<gene>
    <name evidence="1" type="ORF">SAMN06265370_14111</name>
</gene>
<reference evidence="1 2" key="1">
    <citation type="submission" date="2017-06" db="EMBL/GenBank/DDBJ databases">
        <authorList>
            <person name="Kim H.J."/>
            <person name="Triplett B.A."/>
        </authorList>
    </citation>
    <scope>NUCLEOTIDE SEQUENCE [LARGE SCALE GENOMIC DNA]</scope>
    <source>
        <strain evidence="1 2">DSM 29052</strain>
    </source>
</reference>
<dbReference type="SUPFAM" id="SSF56784">
    <property type="entry name" value="HAD-like"/>
    <property type="match status" value="1"/>
</dbReference>
<accession>A0A238ZVG4</accession>
<dbReference type="PANTHER" id="PTHR10000:SF8">
    <property type="entry name" value="HAD SUPERFAMILY HYDROLASE-LIKE, TYPE 3"/>
    <property type="match status" value="1"/>
</dbReference>
<dbReference type="GO" id="GO:0016791">
    <property type="term" value="F:phosphatase activity"/>
    <property type="evidence" value="ECO:0007669"/>
    <property type="project" value="TreeGrafter"/>
</dbReference>
<dbReference type="InterPro" id="IPR023214">
    <property type="entry name" value="HAD_sf"/>
</dbReference>
<dbReference type="Proteomes" id="UP000198417">
    <property type="component" value="Unassembled WGS sequence"/>
</dbReference>
<dbReference type="Gene3D" id="3.30.1240.10">
    <property type="match status" value="1"/>
</dbReference>
<dbReference type="EMBL" id="FZNN01000041">
    <property type="protein sequence ID" value="SNR86653.1"/>
    <property type="molecule type" value="Genomic_DNA"/>
</dbReference>
<sequence>MPVLALDLDGTICFGGGAVAPQILAVLKMLPQDIRVIIASARHPINVAQAVPPELLKSWDVVGANGALALQRGTLVYQSRLDPDAASRVLKALDAMNCAYLAYGVDFVLPGRHPHAMHRVIRHDIGRHLRLGDAHDVPALIKILVLPQPKDKSPVQVCMSEPVFCVMSHADGTFDVMAKGTDKTGGIVALGHTLPLDAAFGNDANDVQMLRMARHSVAVGDHPSICLLADQIVPPGHDHQKRIASVLQTVLHRIVDQHVGVQA</sequence>
<organism evidence="1 2">
    <name type="scientific">Puniceibacterium sediminis</name>
    <dbReference type="NCBI Taxonomy" id="1608407"/>
    <lineage>
        <taxon>Bacteria</taxon>
        <taxon>Pseudomonadati</taxon>
        <taxon>Pseudomonadota</taxon>
        <taxon>Alphaproteobacteria</taxon>
        <taxon>Rhodobacterales</taxon>
        <taxon>Paracoccaceae</taxon>
        <taxon>Puniceibacterium</taxon>
    </lineage>
</organism>
<keyword evidence="2" id="KW-1185">Reference proteome</keyword>
<evidence type="ECO:0000313" key="2">
    <source>
        <dbReference type="Proteomes" id="UP000198417"/>
    </source>
</evidence>
<dbReference type="InterPro" id="IPR036412">
    <property type="entry name" value="HAD-like_sf"/>
</dbReference>
<proteinExistence type="predicted"/>
<evidence type="ECO:0008006" key="3">
    <source>
        <dbReference type="Google" id="ProtNLM"/>
    </source>
</evidence>
<protein>
    <recommendedName>
        <fullName evidence="3">Hydroxymethylpyrimidine pyrophosphatase</fullName>
    </recommendedName>
</protein>
<dbReference type="Gene3D" id="3.40.50.1000">
    <property type="entry name" value="HAD superfamily/HAD-like"/>
    <property type="match status" value="1"/>
</dbReference>
<dbReference type="RefSeq" id="WP_089274039.1">
    <property type="nucleotide sequence ID" value="NZ_FZNN01000041.1"/>
</dbReference>